<proteinExistence type="inferred from homology"/>
<dbReference type="Gene3D" id="3.40.190.10">
    <property type="entry name" value="Periplasmic binding protein-like II"/>
    <property type="match status" value="2"/>
</dbReference>
<dbReference type="PANTHER" id="PTHR35936">
    <property type="entry name" value="MEMBRANE-BOUND LYTIC MUREIN TRANSGLYCOSYLASE F"/>
    <property type="match status" value="1"/>
</dbReference>
<comment type="similarity">
    <text evidence="1">Belongs to the bacterial solute-binding protein 3 family.</text>
</comment>
<reference evidence="2 3" key="1">
    <citation type="submission" date="2015-11" db="EMBL/GenBank/DDBJ databases">
        <title>Genomic Taxonomy of the Vibrionaceae.</title>
        <authorList>
            <person name="Gomez-Gil B."/>
            <person name="Enciso-Ibarra J."/>
        </authorList>
    </citation>
    <scope>NUCLEOTIDE SEQUENCE [LARGE SCALE GENOMIC DNA]</scope>
    <source>
        <strain evidence="2 3">CAIM 912</strain>
    </source>
</reference>
<name>A0A135IBL3_9GAMM</name>
<evidence type="ECO:0000256" key="1">
    <source>
        <dbReference type="ARBA" id="ARBA00010333"/>
    </source>
</evidence>
<dbReference type="STRING" id="294935.ATN88_23580"/>
<sequence length="259" mass="29860">MGNTIMYGATSLRSAATLLLVTVALFFSALSFAKTLPNREITVISEHWADATEIDGSGLYFEIMRRVFEPLGYTVKTQTTTYSRSVKLVQLQKMDVFLGSYIDEQEDVIYPKWHFDAEQVAAVYKPNVISNWQGEGSLEGKTVAWVKGYDYDEYLETEFNKREVKSRRQGLSLLASDRIDALLDAHDEILEELEATTPEPESLTISIVKDLRLYPAFSDSLRGDELRRIYDKRFEKLLINGEIKQLFDEYEWDRFPFSQ</sequence>
<organism evidence="2 3">
    <name type="scientific">Enterovibrio coralii</name>
    <dbReference type="NCBI Taxonomy" id="294935"/>
    <lineage>
        <taxon>Bacteria</taxon>
        <taxon>Pseudomonadati</taxon>
        <taxon>Pseudomonadota</taxon>
        <taxon>Gammaproteobacteria</taxon>
        <taxon>Vibrionales</taxon>
        <taxon>Vibrionaceae</taxon>
        <taxon>Enterovibrio</taxon>
    </lineage>
</organism>
<keyword evidence="3" id="KW-1185">Reference proteome</keyword>
<evidence type="ECO:0000313" key="3">
    <source>
        <dbReference type="Proteomes" id="UP000070529"/>
    </source>
</evidence>
<comment type="caution">
    <text evidence="2">The sequence shown here is derived from an EMBL/GenBank/DDBJ whole genome shotgun (WGS) entry which is preliminary data.</text>
</comment>
<gene>
    <name evidence="2" type="ORF">ATN88_23580</name>
</gene>
<protein>
    <submittedName>
        <fullName evidence="2">Uncharacterized protein</fullName>
    </submittedName>
</protein>
<dbReference type="Proteomes" id="UP000070529">
    <property type="component" value="Unassembled WGS sequence"/>
</dbReference>
<accession>A0A135IBL3</accession>
<dbReference type="AlphaFoldDB" id="A0A135IBL3"/>
<evidence type="ECO:0000313" key="2">
    <source>
        <dbReference type="EMBL" id="KXF82850.1"/>
    </source>
</evidence>
<dbReference type="PANTHER" id="PTHR35936:SF6">
    <property type="entry name" value="AMINO ACID ABC TRANSPORTER SUBSTRATE-BINDING PAAT FAMILY PROTEIN"/>
    <property type="match status" value="1"/>
</dbReference>
<dbReference type="SUPFAM" id="SSF53850">
    <property type="entry name" value="Periplasmic binding protein-like II"/>
    <property type="match status" value="1"/>
</dbReference>
<dbReference type="EMBL" id="LNTY01000015">
    <property type="protein sequence ID" value="KXF82850.1"/>
    <property type="molecule type" value="Genomic_DNA"/>
</dbReference>